<dbReference type="RefSeq" id="WP_123254562.1">
    <property type="nucleotide sequence ID" value="NZ_RBED01000072.1"/>
</dbReference>
<protein>
    <recommendedName>
        <fullName evidence="4">SHOCT domain-containing protein</fullName>
    </recommendedName>
</protein>
<gene>
    <name evidence="2" type="ORF">D7003_06050</name>
</gene>
<evidence type="ECO:0000256" key="1">
    <source>
        <dbReference type="SAM" id="MobiDB-lite"/>
    </source>
</evidence>
<evidence type="ECO:0000313" key="3">
    <source>
        <dbReference type="Proteomes" id="UP000273807"/>
    </source>
</evidence>
<feature type="compositionally biased region" description="Low complexity" evidence="1">
    <location>
        <begin position="152"/>
        <end position="162"/>
    </location>
</feature>
<name>A0A3N0C4N9_9MICC</name>
<organism evidence="2 3">
    <name type="scientific">Arthrobacter oryzae</name>
    <dbReference type="NCBI Taxonomy" id="409290"/>
    <lineage>
        <taxon>Bacteria</taxon>
        <taxon>Bacillati</taxon>
        <taxon>Actinomycetota</taxon>
        <taxon>Actinomycetes</taxon>
        <taxon>Micrococcales</taxon>
        <taxon>Micrococcaceae</taxon>
        <taxon>Arthrobacter</taxon>
    </lineage>
</organism>
<dbReference type="OrthoDB" id="4950326at2"/>
<sequence length="195" mass="21235">MSNLFLWIIILSFLVPMALRMYRRSVQRRNQDQGLNSGYPGQPDGRAPGAFGPFPGQYPGRPNTQPRDGYTQQDYFSGGFRPPYPGQPVPPLPQPHPEQGYPGQGYPGQGYPGQAYPGQPIPDAAPYQDSPGYTKNPPSSQQPPTGGPGAPAPAASPSTPQGFRARKLAELDRRYSDGELAMEEYMALRAEIMKG</sequence>
<evidence type="ECO:0000313" key="2">
    <source>
        <dbReference type="EMBL" id="RNL57628.1"/>
    </source>
</evidence>
<dbReference type="Proteomes" id="UP000273807">
    <property type="component" value="Unassembled WGS sequence"/>
</dbReference>
<feature type="compositionally biased region" description="Gly residues" evidence="1">
    <location>
        <begin position="102"/>
        <end position="111"/>
    </location>
</feature>
<feature type="compositionally biased region" description="Low complexity" evidence="1">
    <location>
        <begin position="43"/>
        <end position="60"/>
    </location>
</feature>
<proteinExistence type="predicted"/>
<reference evidence="2 3" key="1">
    <citation type="submission" date="2018-10" db="EMBL/GenBank/DDBJ databases">
        <title>Genome sequencing of Arthrobacter oryzae TNB02.</title>
        <authorList>
            <person name="Cho Y.-J."/>
            <person name="Cho A."/>
            <person name="Kim O.-S."/>
        </authorList>
    </citation>
    <scope>NUCLEOTIDE SEQUENCE [LARGE SCALE GENOMIC DNA]</scope>
    <source>
        <strain evidence="2 3">TNB02</strain>
    </source>
</reference>
<comment type="caution">
    <text evidence="2">The sequence shown here is derived from an EMBL/GenBank/DDBJ whole genome shotgun (WGS) entry which is preliminary data.</text>
</comment>
<dbReference type="EMBL" id="RBED01000072">
    <property type="protein sequence ID" value="RNL57628.1"/>
    <property type="molecule type" value="Genomic_DNA"/>
</dbReference>
<feature type="compositionally biased region" description="Polar residues" evidence="1">
    <location>
        <begin position="62"/>
        <end position="75"/>
    </location>
</feature>
<keyword evidence="3" id="KW-1185">Reference proteome</keyword>
<feature type="compositionally biased region" description="Low complexity" evidence="1">
    <location>
        <begin position="112"/>
        <end position="122"/>
    </location>
</feature>
<evidence type="ECO:0008006" key="4">
    <source>
        <dbReference type="Google" id="ProtNLM"/>
    </source>
</evidence>
<feature type="compositionally biased region" description="Pro residues" evidence="1">
    <location>
        <begin position="82"/>
        <end position="96"/>
    </location>
</feature>
<feature type="region of interest" description="Disordered" evidence="1">
    <location>
        <begin position="28"/>
        <end position="174"/>
    </location>
</feature>
<dbReference type="AlphaFoldDB" id="A0A3N0C4N9"/>
<accession>A0A3N0C4N9</accession>